<keyword evidence="13" id="KW-0067">ATP-binding</keyword>
<dbReference type="GO" id="GO:0005737">
    <property type="term" value="C:cytoplasm"/>
    <property type="evidence" value="ECO:0007669"/>
    <property type="project" value="UniProtKB-SubCell"/>
</dbReference>
<dbReference type="CDD" id="cd16917">
    <property type="entry name" value="HATPase_UhpB-NarQ-NarX-like"/>
    <property type="match status" value="1"/>
</dbReference>
<dbReference type="Gene3D" id="1.20.5.1930">
    <property type="match status" value="1"/>
</dbReference>
<dbReference type="OrthoDB" id="5401121at2"/>
<evidence type="ECO:0000256" key="4">
    <source>
        <dbReference type="ARBA" id="ARBA00012438"/>
    </source>
</evidence>
<dbReference type="GO" id="GO:0000155">
    <property type="term" value="F:phosphorelay sensor kinase activity"/>
    <property type="evidence" value="ECO:0007669"/>
    <property type="project" value="InterPro"/>
</dbReference>
<dbReference type="RefSeq" id="WP_081148510.1">
    <property type="nucleotide sequence ID" value="NZ_LVYD01000049.1"/>
</dbReference>
<dbReference type="PRINTS" id="PR00344">
    <property type="entry name" value="BCTRLSENSOR"/>
</dbReference>
<dbReference type="GO" id="GO:0005524">
    <property type="term" value="F:ATP binding"/>
    <property type="evidence" value="ECO:0007669"/>
    <property type="project" value="UniProtKB-KW"/>
</dbReference>
<dbReference type="PROSITE" id="PS50113">
    <property type="entry name" value="PAC"/>
    <property type="match status" value="1"/>
</dbReference>
<proteinExistence type="predicted"/>
<dbReference type="Gene3D" id="3.30.450.20">
    <property type="entry name" value="PAS domain"/>
    <property type="match status" value="1"/>
</dbReference>
<keyword evidence="12" id="KW-0418">Kinase</keyword>
<dbReference type="EC" id="2.7.13.3" evidence="4"/>
<dbReference type="SUPFAM" id="SSF55874">
    <property type="entry name" value="ATPase domain of HSP90 chaperone/DNA topoisomerase II/histidine kinase"/>
    <property type="match status" value="1"/>
</dbReference>
<evidence type="ECO:0000256" key="19">
    <source>
        <dbReference type="SAM" id="Coils"/>
    </source>
</evidence>
<feature type="domain" description="Histidine kinase" evidence="20">
    <location>
        <begin position="185"/>
        <end position="374"/>
    </location>
</feature>
<evidence type="ECO:0000256" key="2">
    <source>
        <dbReference type="ARBA" id="ARBA00001966"/>
    </source>
</evidence>
<dbReference type="InterPro" id="IPR005467">
    <property type="entry name" value="His_kinase_dom"/>
</dbReference>
<dbReference type="InterPro" id="IPR035965">
    <property type="entry name" value="PAS-like_dom_sf"/>
</dbReference>
<dbReference type="PANTHER" id="PTHR24421:SF10">
    <property type="entry name" value="NITRATE_NITRITE SENSOR PROTEIN NARQ"/>
    <property type="match status" value="1"/>
</dbReference>
<feature type="domain" description="PAS" evidence="21">
    <location>
        <begin position="44"/>
        <end position="81"/>
    </location>
</feature>
<keyword evidence="10" id="KW-0479">Metal-binding</keyword>
<sequence>MRQTNRSNVSFYGSEQPDAAVQLRPVNTQTRSNNNPLHYQKNILLDHISDAVIFTDMDLRILYINKKAEKVFSLRSKEVAGSLFRDVIPYEYITDSREAALQLLHQTGNWQGKVVFTRKNNQPVYLLATVTFARDENNKAVGVIATLKDITAEEVTIESARQYRLEQQKEINRIMIKTQENERNELGRELHDNINQILAAVKLQLEYSLENYEDEKCTVERCKSNIEEVIREIRNLSHRLILPRFAETSLAAEIQKTIDNIQQQQPVLLQLQNLNESLLPDNIKETIYRIIQEQLTNIIRHAKAGQAVIKLHNTATTVFLSIEDNGVGFNTKQSRYGIGITNILNRVETFNGSVHILSSPGKGCRLEVSIPLGMKNEQ</sequence>
<evidence type="ECO:0000259" key="20">
    <source>
        <dbReference type="PROSITE" id="PS50109"/>
    </source>
</evidence>
<comment type="cofactor">
    <cofactor evidence="2">
        <name>[4Fe-4S] cluster</name>
        <dbReference type="ChEBI" id="CHEBI:49883"/>
    </cofactor>
</comment>
<dbReference type="NCBIfam" id="TIGR00229">
    <property type="entry name" value="sensory_box"/>
    <property type="match status" value="1"/>
</dbReference>
<evidence type="ECO:0000256" key="17">
    <source>
        <dbReference type="ARBA" id="ARBA00024827"/>
    </source>
</evidence>
<comment type="caution">
    <text evidence="23">The sequence shown here is derived from an EMBL/GenBank/DDBJ whole genome shotgun (WGS) entry which is preliminary data.</text>
</comment>
<dbReference type="GO" id="GO:0046872">
    <property type="term" value="F:metal ion binding"/>
    <property type="evidence" value="ECO:0007669"/>
    <property type="project" value="UniProtKB-KW"/>
</dbReference>
<dbReference type="InterPro" id="IPR003594">
    <property type="entry name" value="HATPase_dom"/>
</dbReference>
<dbReference type="PROSITE" id="PS50109">
    <property type="entry name" value="HIS_KIN"/>
    <property type="match status" value="1"/>
</dbReference>
<dbReference type="InterPro" id="IPR036890">
    <property type="entry name" value="HATPase_C_sf"/>
</dbReference>
<evidence type="ECO:0000256" key="8">
    <source>
        <dbReference type="ARBA" id="ARBA00022553"/>
    </source>
</evidence>
<protein>
    <recommendedName>
        <fullName evidence="5">Oxygen sensor histidine kinase NreB</fullName>
        <ecNumber evidence="4">2.7.13.3</ecNumber>
    </recommendedName>
    <alternativeName>
        <fullName evidence="18">Nitrogen regulation protein B</fullName>
    </alternativeName>
</protein>
<evidence type="ECO:0000256" key="13">
    <source>
        <dbReference type="ARBA" id="ARBA00022840"/>
    </source>
</evidence>
<keyword evidence="16" id="KW-0411">Iron-sulfur</keyword>
<evidence type="ECO:0000256" key="6">
    <source>
        <dbReference type="ARBA" id="ARBA00022485"/>
    </source>
</evidence>
<keyword evidence="14" id="KW-0408">Iron</keyword>
<dbReference type="InterPro" id="IPR001610">
    <property type="entry name" value="PAC"/>
</dbReference>
<comment type="catalytic activity">
    <reaction evidence="1">
        <text>ATP + protein L-histidine = ADP + protein N-phospho-L-histidine.</text>
        <dbReference type="EC" id="2.7.13.3"/>
    </reaction>
</comment>
<feature type="domain" description="PAC" evidence="22">
    <location>
        <begin position="110"/>
        <end position="162"/>
    </location>
</feature>
<evidence type="ECO:0000256" key="11">
    <source>
        <dbReference type="ARBA" id="ARBA00022741"/>
    </source>
</evidence>
<feature type="coiled-coil region" evidence="19">
    <location>
        <begin position="176"/>
        <end position="239"/>
    </location>
</feature>
<dbReference type="Proteomes" id="UP000192796">
    <property type="component" value="Unassembled WGS sequence"/>
</dbReference>
<evidence type="ECO:0000256" key="12">
    <source>
        <dbReference type="ARBA" id="ARBA00022777"/>
    </source>
</evidence>
<dbReference type="InterPro" id="IPR000014">
    <property type="entry name" value="PAS"/>
</dbReference>
<evidence type="ECO:0000259" key="22">
    <source>
        <dbReference type="PROSITE" id="PS50113"/>
    </source>
</evidence>
<dbReference type="InterPro" id="IPR050482">
    <property type="entry name" value="Sensor_HK_TwoCompSys"/>
</dbReference>
<reference evidence="23 24" key="1">
    <citation type="submission" date="2016-03" db="EMBL/GenBank/DDBJ databases">
        <title>Niastella vici sp. nov., isolated from farmland soil.</title>
        <authorList>
            <person name="Chen L."/>
            <person name="Wang D."/>
            <person name="Yang S."/>
            <person name="Wang G."/>
        </authorList>
    </citation>
    <scope>NUCLEOTIDE SEQUENCE [LARGE SCALE GENOMIC DNA]</scope>
    <source>
        <strain evidence="23 24">DJ57</strain>
    </source>
</reference>
<evidence type="ECO:0000256" key="10">
    <source>
        <dbReference type="ARBA" id="ARBA00022723"/>
    </source>
</evidence>
<keyword evidence="8" id="KW-0597">Phosphoprotein</keyword>
<evidence type="ECO:0000313" key="24">
    <source>
        <dbReference type="Proteomes" id="UP000192796"/>
    </source>
</evidence>
<evidence type="ECO:0000256" key="15">
    <source>
        <dbReference type="ARBA" id="ARBA00023012"/>
    </source>
</evidence>
<dbReference type="InterPro" id="IPR000700">
    <property type="entry name" value="PAS-assoc_C"/>
</dbReference>
<evidence type="ECO:0000256" key="14">
    <source>
        <dbReference type="ARBA" id="ARBA00023004"/>
    </source>
</evidence>
<gene>
    <name evidence="23" type="ORF">A3860_27010</name>
</gene>
<dbReference type="Pfam" id="PF02518">
    <property type="entry name" value="HATPase_c"/>
    <property type="match status" value="1"/>
</dbReference>
<comment type="subcellular location">
    <subcellularLocation>
        <location evidence="3">Cytoplasm</location>
    </subcellularLocation>
</comment>
<keyword evidence="9" id="KW-0808">Transferase</keyword>
<dbReference type="SUPFAM" id="SSF55785">
    <property type="entry name" value="PYP-like sensor domain (PAS domain)"/>
    <property type="match status" value="1"/>
</dbReference>
<evidence type="ECO:0000313" key="23">
    <source>
        <dbReference type="EMBL" id="OQP62664.1"/>
    </source>
</evidence>
<dbReference type="AlphaFoldDB" id="A0A1V9FWG6"/>
<dbReference type="PROSITE" id="PS50112">
    <property type="entry name" value="PAS"/>
    <property type="match status" value="1"/>
</dbReference>
<dbReference type="Pfam" id="PF07730">
    <property type="entry name" value="HisKA_3"/>
    <property type="match status" value="1"/>
</dbReference>
<dbReference type="InterPro" id="IPR004358">
    <property type="entry name" value="Sig_transdc_His_kin-like_C"/>
</dbReference>
<dbReference type="PANTHER" id="PTHR24421">
    <property type="entry name" value="NITRATE/NITRITE SENSOR PROTEIN NARX-RELATED"/>
    <property type="match status" value="1"/>
</dbReference>
<evidence type="ECO:0000256" key="16">
    <source>
        <dbReference type="ARBA" id="ARBA00023014"/>
    </source>
</evidence>
<evidence type="ECO:0000256" key="1">
    <source>
        <dbReference type="ARBA" id="ARBA00000085"/>
    </source>
</evidence>
<keyword evidence="6" id="KW-0004">4Fe-4S</keyword>
<evidence type="ECO:0000256" key="18">
    <source>
        <dbReference type="ARBA" id="ARBA00030800"/>
    </source>
</evidence>
<dbReference type="GO" id="GO:0051539">
    <property type="term" value="F:4 iron, 4 sulfur cluster binding"/>
    <property type="evidence" value="ECO:0007669"/>
    <property type="project" value="UniProtKB-KW"/>
</dbReference>
<dbReference type="STRING" id="1703345.A3860_27010"/>
<keyword evidence="11" id="KW-0547">Nucleotide-binding</keyword>
<dbReference type="GO" id="GO:0046983">
    <property type="term" value="F:protein dimerization activity"/>
    <property type="evidence" value="ECO:0007669"/>
    <property type="project" value="InterPro"/>
</dbReference>
<dbReference type="CDD" id="cd00130">
    <property type="entry name" value="PAS"/>
    <property type="match status" value="1"/>
</dbReference>
<dbReference type="Gene3D" id="3.30.565.10">
    <property type="entry name" value="Histidine kinase-like ATPase, C-terminal domain"/>
    <property type="match status" value="1"/>
</dbReference>
<evidence type="ECO:0000259" key="21">
    <source>
        <dbReference type="PROSITE" id="PS50112"/>
    </source>
</evidence>
<keyword evidence="19" id="KW-0175">Coiled coil</keyword>
<evidence type="ECO:0000256" key="9">
    <source>
        <dbReference type="ARBA" id="ARBA00022679"/>
    </source>
</evidence>
<organism evidence="23 24">
    <name type="scientific">Niastella vici</name>
    <dbReference type="NCBI Taxonomy" id="1703345"/>
    <lineage>
        <taxon>Bacteria</taxon>
        <taxon>Pseudomonadati</taxon>
        <taxon>Bacteroidota</taxon>
        <taxon>Chitinophagia</taxon>
        <taxon>Chitinophagales</taxon>
        <taxon>Chitinophagaceae</taxon>
        <taxon>Niastella</taxon>
    </lineage>
</organism>
<keyword evidence="15" id="KW-0902">Two-component regulatory system</keyword>
<dbReference type="EMBL" id="LVYD01000049">
    <property type="protein sequence ID" value="OQP62664.1"/>
    <property type="molecule type" value="Genomic_DNA"/>
</dbReference>
<dbReference type="Pfam" id="PF13426">
    <property type="entry name" value="PAS_9"/>
    <property type="match status" value="1"/>
</dbReference>
<evidence type="ECO:0000256" key="5">
    <source>
        <dbReference type="ARBA" id="ARBA00017322"/>
    </source>
</evidence>
<dbReference type="SMART" id="SM00091">
    <property type="entry name" value="PAS"/>
    <property type="match status" value="1"/>
</dbReference>
<evidence type="ECO:0000256" key="3">
    <source>
        <dbReference type="ARBA" id="ARBA00004496"/>
    </source>
</evidence>
<accession>A0A1V9FWG6</accession>
<name>A0A1V9FWG6_9BACT</name>
<keyword evidence="7" id="KW-0963">Cytoplasm</keyword>
<dbReference type="InterPro" id="IPR011712">
    <property type="entry name" value="Sig_transdc_His_kin_sub3_dim/P"/>
</dbReference>
<dbReference type="SMART" id="SM00086">
    <property type="entry name" value="PAC"/>
    <property type="match status" value="1"/>
</dbReference>
<comment type="function">
    <text evidence="17">Member of the two-component regulatory system NreB/NreC involved in the control of dissimilatory nitrate/nitrite reduction in response to oxygen. NreB functions as a direct oxygen sensor histidine kinase which is autophosphorylated, in the absence of oxygen, probably at the conserved histidine residue, and transfers its phosphate group probably to a conserved aspartate residue of NreC. NreB/NreC activates the expression of the nitrate (narGHJI) and nitrite (nir) reductase operons, as well as the putative nitrate transporter gene narT.</text>
</comment>
<keyword evidence="24" id="KW-1185">Reference proteome</keyword>
<dbReference type="GO" id="GO:0016020">
    <property type="term" value="C:membrane"/>
    <property type="evidence" value="ECO:0007669"/>
    <property type="project" value="InterPro"/>
</dbReference>
<dbReference type="SMART" id="SM00387">
    <property type="entry name" value="HATPase_c"/>
    <property type="match status" value="1"/>
</dbReference>
<evidence type="ECO:0000256" key="7">
    <source>
        <dbReference type="ARBA" id="ARBA00022490"/>
    </source>
</evidence>